<sequence length="207" mass="22762">MNAELAFRFIMPTPFSCFLFGFGFCQPFLDMPVPVPVMVPQVMPVYLPYLPYTSQLINSNLLKTSDTKKKPVVYYKDINNKLPGGYGKGKVFEYHGPGHDEYIHNYGTVQSFGSPESGSFGTSQSSSSGFFKSFSFGNAPSVSTGEANTKHAPIRPSTDHSDASKMTTTRTSYDSGSDGNEETLNEPLAAEPRLKTEEEEKVVDPPK</sequence>
<protein>
    <submittedName>
        <fullName evidence="3">Uncharacterized protein</fullName>
    </submittedName>
</protein>
<evidence type="ECO:0000313" key="3">
    <source>
        <dbReference type="WBParaSite" id="HCON_00137330-00001"/>
    </source>
</evidence>
<reference evidence="3" key="1">
    <citation type="submission" date="2020-12" db="UniProtKB">
        <authorList>
            <consortium name="WormBaseParasite"/>
        </authorList>
    </citation>
    <scope>IDENTIFICATION</scope>
    <source>
        <strain evidence="3">MHco3</strain>
    </source>
</reference>
<organism evidence="2 3">
    <name type="scientific">Haemonchus contortus</name>
    <name type="common">Barber pole worm</name>
    <dbReference type="NCBI Taxonomy" id="6289"/>
    <lineage>
        <taxon>Eukaryota</taxon>
        <taxon>Metazoa</taxon>
        <taxon>Ecdysozoa</taxon>
        <taxon>Nematoda</taxon>
        <taxon>Chromadorea</taxon>
        <taxon>Rhabditida</taxon>
        <taxon>Rhabditina</taxon>
        <taxon>Rhabditomorpha</taxon>
        <taxon>Strongyloidea</taxon>
        <taxon>Trichostrongylidae</taxon>
        <taxon>Haemonchus</taxon>
    </lineage>
</organism>
<feature type="compositionally biased region" description="Basic and acidic residues" evidence="1">
    <location>
        <begin position="192"/>
        <end position="207"/>
    </location>
</feature>
<keyword evidence="2" id="KW-1185">Reference proteome</keyword>
<dbReference type="Proteomes" id="UP000025227">
    <property type="component" value="Unplaced"/>
</dbReference>
<evidence type="ECO:0000313" key="2">
    <source>
        <dbReference type="Proteomes" id="UP000025227"/>
    </source>
</evidence>
<dbReference type="WBParaSite" id="HCON_00137330-00001">
    <property type="protein sequence ID" value="HCON_00137330-00001"/>
    <property type="gene ID" value="HCON_00137330"/>
</dbReference>
<accession>A0A7I4YTW9</accession>
<dbReference type="OMA" id="LAFRFIM"/>
<proteinExistence type="predicted"/>
<dbReference type="OrthoDB" id="5874680at2759"/>
<dbReference type="AlphaFoldDB" id="A0A7I4YTW9"/>
<feature type="compositionally biased region" description="Polar residues" evidence="1">
    <location>
        <begin position="164"/>
        <end position="178"/>
    </location>
</feature>
<feature type="region of interest" description="Disordered" evidence="1">
    <location>
        <begin position="142"/>
        <end position="207"/>
    </location>
</feature>
<evidence type="ECO:0000256" key="1">
    <source>
        <dbReference type="SAM" id="MobiDB-lite"/>
    </source>
</evidence>
<name>A0A7I4YTW9_HAECO</name>